<sequence>MDAASEPLREDKLASIRRRNKILIATFFSLIILLALITGGTITSFVHKLNSESIRSNRAVIEFCSPFEFQSACVDSISSETNPSPDANPNQIFILSLQSSLTKISEIIPITRSDRALSSCSSSLSHAAAQLSNILETLGIDPDLESYDRGNMKVWIGAAVGGLAACAEADSEMGKMVADVAAVVRYGEYFLANCDVVNSQFRWSRRYSRNWINEVPENLITVSLFGLQYLALIFLFCLLLRIYEKK</sequence>
<keyword evidence="1" id="KW-0812">Transmembrane</keyword>
<evidence type="ECO:0000313" key="4">
    <source>
        <dbReference type="Proteomes" id="UP001567538"/>
    </source>
</evidence>
<keyword evidence="1" id="KW-1133">Transmembrane helix</keyword>
<reference evidence="3 4" key="1">
    <citation type="submission" date="2024-06" db="EMBL/GenBank/DDBJ databases">
        <title>A chromosome level genome sequence of Diviner's sage (Salvia divinorum).</title>
        <authorList>
            <person name="Ford S.A."/>
            <person name="Ro D.-K."/>
            <person name="Ness R.W."/>
            <person name="Phillips M.A."/>
        </authorList>
    </citation>
    <scope>NUCLEOTIDE SEQUENCE [LARGE SCALE GENOMIC DNA]</scope>
    <source>
        <strain evidence="3">SAF-2024a</strain>
        <tissue evidence="3">Leaf</tissue>
    </source>
</reference>
<name>A0ABD1G191_SALDI</name>
<dbReference type="Proteomes" id="UP001567538">
    <property type="component" value="Unassembled WGS sequence"/>
</dbReference>
<dbReference type="InterPro" id="IPR006501">
    <property type="entry name" value="Pectinesterase_inhib_dom"/>
</dbReference>
<proteinExistence type="predicted"/>
<evidence type="ECO:0000259" key="2">
    <source>
        <dbReference type="Pfam" id="PF04043"/>
    </source>
</evidence>
<evidence type="ECO:0000313" key="3">
    <source>
        <dbReference type="EMBL" id="KAL1536933.1"/>
    </source>
</evidence>
<dbReference type="Gene3D" id="1.20.140.40">
    <property type="entry name" value="Invertase/pectin methylesterase inhibitor family protein"/>
    <property type="match status" value="1"/>
</dbReference>
<dbReference type="AlphaFoldDB" id="A0ABD1G191"/>
<organism evidence="3 4">
    <name type="scientific">Salvia divinorum</name>
    <name type="common">Maria pastora</name>
    <name type="synonym">Diviner's sage</name>
    <dbReference type="NCBI Taxonomy" id="28513"/>
    <lineage>
        <taxon>Eukaryota</taxon>
        <taxon>Viridiplantae</taxon>
        <taxon>Streptophyta</taxon>
        <taxon>Embryophyta</taxon>
        <taxon>Tracheophyta</taxon>
        <taxon>Spermatophyta</taxon>
        <taxon>Magnoliopsida</taxon>
        <taxon>eudicotyledons</taxon>
        <taxon>Gunneridae</taxon>
        <taxon>Pentapetalae</taxon>
        <taxon>asterids</taxon>
        <taxon>lamiids</taxon>
        <taxon>Lamiales</taxon>
        <taxon>Lamiaceae</taxon>
        <taxon>Nepetoideae</taxon>
        <taxon>Mentheae</taxon>
        <taxon>Salviinae</taxon>
        <taxon>Salvia</taxon>
        <taxon>Salvia subgen. Calosphace</taxon>
    </lineage>
</organism>
<dbReference type="SUPFAM" id="SSF101148">
    <property type="entry name" value="Plant invertase/pectin methylesterase inhibitor"/>
    <property type="match status" value="1"/>
</dbReference>
<dbReference type="EMBL" id="JBEAFC010000011">
    <property type="protein sequence ID" value="KAL1536933.1"/>
    <property type="molecule type" value="Genomic_DNA"/>
</dbReference>
<dbReference type="Pfam" id="PF04043">
    <property type="entry name" value="PMEI"/>
    <property type="match status" value="1"/>
</dbReference>
<dbReference type="InterPro" id="IPR035513">
    <property type="entry name" value="Invertase/methylesterase_inhib"/>
</dbReference>
<gene>
    <name evidence="3" type="ORF">AAHA92_29505</name>
</gene>
<keyword evidence="1" id="KW-0472">Membrane</keyword>
<feature type="transmembrane region" description="Helical" evidence="1">
    <location>
        <begin position="22"/>
        <end position="46"/>
    </location>
</feature>
<feature type="domain" description="Pectinesterase inhibitor" evidence="2">
    <location>
        <begin position="62"/>
        <end position="173"/>
    </location>
</feature>
<feature type="transmembrane region" description="Helical" evidence="1">
    <location>
        <begin position="219"/>
        <end position="243"/>
    </location>
</feature>
<comment type="caution">
    <text evidence="3">The sequence shown here is derived from an EMBL/GenBank/DDBJ whole genome shotgun (WGS) entry which is preliminary data.</text>
</comment>
<keyword evidence="4" id="KW-1185">Reference proteome</keyword>
<evidence type="ECO:0000256" key="1">
    <source>
        <dbReference type="SAM" id="Phobius"/>
    </source>
</evidence>
<accession>A0ABD1G191</accession>
<protein>
    <recommendedName>
        <fullName evidence="2">Pectinesterase inhibitor domain-containing protein</fullName>
    </recommendedName>
</protein>